<feature type="non-terminal residue" evidence="5">
    <location>
        <position position="644"/>
    </location>
</feature>
<keyword evidence="1" id="KW-0732">Signal</keyword>
<dbReference type="SUPFAM" id="SSF81296">
    <property type="entry name" value="E set domains"/>
    <property type="match status" value="2"/>
</dbReference>
<evidence type="ECO:0000256" key="3">
    <source>
        <dbReference type="SAM" id="Phobius"/>
    </source>
</evidence>
<evidence type="ECO:0000313" key="6">
    <source>
        <dbReference type="Proteomes" id="UP000192920"/>
    </source>
</evidence>
<evidence type="ECO:0000313" key="5">
    <source>
        <dbReference type="EMBL" id="SMF29945.1"/>
    </source>
</evidence>
<dbReference type="STRING" id="1123014.SAMN02745746_02445"/>
<reference evidence="6" key="1">
    <citation type="submission" date="2017-04" db="EMBL/GenBank/DDBJ databases">
        <authorList>
            <person name="Varghese N."/>
            <person name="Submissions S."/>
        </authorList>
    </citation>
    <scope>NUCLEOTIDE SEQUENCE [LARGE SCALE GENOMIC DNA]</scope>
    <source>
        <strain evidence="6">DSM 22618</strain>
    </source>
</reference>
<feature type="domain" description="IPT/TIG" evidence="4">
    <location>
        <begin position="259"/>
        <end position="334"/>
    </location>
</feature>
<evidence type="ECO:0000259" key="4">
    <source>
        <dbReference type="Pfam" id="PF01833"/>
    </source>
</evidence>
<feature type="transmembrane region" description="Helical" evidence="3">
    <location>
        <begin position="43"/>
        <end position="64"/>
    </location>
</feature>
<dbReference type="Proteomes" id="UP000192920">
    <property type="component" value="Unassembled WGS sequence"/>
</dbReference>
<name>A0A1Y6BVJ1_9NEIS</name>
<keyword evidence="3" id="KW-0812">Transmembrane</keyword>
<dbReference type="AlphaFoldDB" id="A0A1Y6BVJ1"/>
<protein>
    <submittedName>
        <fullName evidence="5">YD repeat-containing protein</fullName>
    </submittedName>
</protein>
<dbReference type="CDD" id="cd00603">
    <property type="entry name" value="IPT_PCSR"/>
    <property type="match status" value="1"/>
</dbReference>
<keyword evidence="6" id="KW-1185">Reference proteome</keyword>
<dbReference type="InterPro" id="IPR035986">
    <property type="entry name" value="PKD_dom_sf"/>
</dbReference>
<dbReference type="NCBIfam" id="TIGR01643">
    <property type="entry name" value="YD_repeat_2x"/>
    <property type="match status" value="1"/>
</dbReference>
<dbReference type="InterPro" id="IPR052387">
    <property type="entry name" value="Fibrocystin"/>
</dbReference>
<proteinExistence type="predicted"/>
<dbReference type="PANTHER" id="PTHR46769:SF2">
    <property type="entry name" value="FIBROCYSTIN-L ISOFORM 2 PRECURSOR-RELATED"/>
    <property type="match status" value="1"/>
</dbReference>
<dbReference type="Gene3D" id="2.60.40.10">
    <property type="entry name" value="Immunoglobulins"/>
    <property type="match status" value="3"/>
</dbReference>
<gene>
    <name evidence="5" type="ORF">SAMN02745746_02445</name>
</gene>
<feature type="domain" description="IPT/TIG" evidence="4">
    <location>
        <begin position="341"/>
        <end position="410"/>
    </location>
</feature>
<feature type="region of interest" description="Disordered" evidence="2">
    <location>
        <begin position="1"/>
        <end position="22"/>
    </location>
</feature>
<dbReference type="InterPro" id="IPR031325">
    <property type="entry name" value="RHS_repeat"/>
</dbReference>
<dbReference type="Pfam" id="PF05593">
    <property type="entry name" value="RHS_repeat"/>
    <property type="match status" value="1"/>
</dbReference>
<dbReference type="InterPro" id="IPR002909">
    <property type="entry name" value="IPT_dom"/>
</dbReference>
<evidence type="ECO:0000256" key="1">
    <source>
        <dbReference type="ARBA" id="ARBA00022729"/>
    </source>
</evidence>
<keyword evidence="3" id="KW-1133">Transmembrane helix</keyword>
<dbReference type="Pfam" id="PF01833">
    <property type="entry name" value="TIG"/>
    <property type="match status" value="2"/>
</dbReference>
<feature type="transmembrane region" description="Helical" evidence="3">
    <location>
        <begin position="85"/>
        <end position="111"/>
    </location>
</feature>
<organism evidence="5 6">
    <name type="scientific">Pseudogulbenkiania subflava DSM 22618</name>
    <dbReference type="NCBI Taxonomy" id="1123014"/>
    <lineage>
        <taxon>Bacteria</taxon>
        <taxon>Pseudomonadati</taxon>
        <taxon>Pseudomonadota</taxon>
        <taxon>Betaproteobacteria</taxon>
        <taxon>Neisseriales</taxon>
        <taxon>Chromobacteriaceae</taxon>
        <taxon>Pseudogulbenkiania</taxon>
    </lineage>
</organism>
<dbReference type="InterPro" id="IPR013783">
    <property type="entry name" value="Ig-like_fold"/>
</dbReference>
<dbReference type="SUPFAM" id="SSF49299">
    <property type="entry name" value="PKD domain"/>
    <property type="match status" value="1"/>
</dbReference>
<dbReference type="PANTHER" id="PTHR46769">
    <property type="entry name" value="POLYCYSTIC KIDNEY AND HEPATIC DISEASE 1 (AUTOSOMAL RECESSIVE)-LIKE 1"/>
    <property type="match status" value="1"/>
</dbReference>
<dbReference type="InterPro" id="IPR014756">
    <property type="entry name" value="Ig_E-set"/>
</dbReference>
<keyword evidence="3" id="KW-0472">Membrane</keyword>
<dbReference type="EMBL" id="FXAG01000012">
    <property type="protein sequence ID" value="SMF29945.1"/>
    <property type="molecule type" value="Genomic_DNA"/>
</dbReference>
<accession>A0A1Y6BVJ1</accession>
<sequence>MAPHADGQLCEPDSGGCTHETDDRKASEASWHTFPHLKFDTWLSLQMALSFLGLFSLCVSRCAWQALPVRGRDGADGHGRIMRRWGILSGWGLWRLVCALMLATGFAPMVFAGPNKAPSVSLTAPANGATFTALATITLTATASDQDGTVTKVEFFNGTTLLGTSTTAPYSTVWNNVGEGSYTLTAKATDNAGASTTSSAVTITVNPPFNNGPINLTYDELGRLVGLTDGIGSTATYNYDALGNIVSIGRTAVGQVAIIEFTPNNGPVGSTVTISGTGFSTTPNQNTVKFNGTNAVVSTASSTQLVAQVPAGATTGPINVVTPNGSATSSTPFTVSDSNAPAITSIAPTIGPVGTAVTISGSHFQTVPNNNNVEFNTRPAVVTSATASSLATSIGANATSGKVSVATPYGKAVSTQDFYVVPTPYATSDIEVADRIAIGDTKTVTIGSAGKKALILFDAIAGQRVGLQVNSMSFASCVNVQLTRPDGSTVYSGCMGVGSLIDPPPILPYSGTYTLFINPVNNQTGSMTFVLPSVPSDVTGTITVDGPPVTVTTTVAGQNANLTFSGSVGQRVALQSTSSTYTGWVDVFIYKPAADGSASTSNGVIYQACCWGGGNLTDLLTLPVAGIYTIVLNPEGAAIGSMTL</sequence>
<dbReference type="Pfam" id="PF17957">
    <property type="entry name" value="Big_7"/>
    <property type="match status" value="1"/>
</dbReference>
<evidence type="ECO:0000256" key="2">
    <source>
        <dbReference type="SAM" id="MobiDB-lite"/>
    </source>
</evidence>
<dbReference type="InterPro" id="IPR006530">
    <property type="entry name" value="YD"/>
</dbReference>